<sequence>MPYQLTCTNRIMLLNKKDVLHVFVVFSCLFPSTVITRAQQKKNVPLASGVASNRRHLRQCHQHHHAMAAEGKEQPAVRLARLLKDKLVPRMVSRGVFGSAWQVQGVEAVPIGGQGEDYWSSTTLATTLKLAEKSGNDKERSVALVVKCMLPSAEFDVYSLSAVLADNEVAMYNKVFPFLERLGDATDLYPKCYFAESDVEGLLSLTVMQDLRADGFSLAKERVALDKNHVMLALRAVGRLHAFSYAAKARCRREFLEHVVPLLSEPTYTPAWHARWSPIMAATMLRGVARVEARLKDLKAVKDEGQHQRRLDGLARMRAVAQDAFPAMQAAVTAQEPAGVIVHGDFSRNNMTFHYGEDGLPDQVRFFDFQTCRYCSPSVDLAFFIFMNTSPALRAEHWDALFVEYFSSLKATLDGLLDGHPVDEDFVMPTLQGVREDFRRHAIMSFIICSFFMPQMMMRKEDIVSMQEVMETGGKVDSMLRMGGEAATEVMAGIVLEFLDRDLVP</sequence>
<dbReference type="KEGG" id="tpal:117644103"/>
<dbReference type="PANTHER" id="PTHR11012:SF8">
    <property type="entry name" value="JUVENILE HORMONE-INDUCIBLE PROTEIN 26"/>
    <property type="match status" value="1"/>
</dbReference>
<keyword evidence="2" id="KW-1185">Reference proteome</keyword>
<organism evidence="3">
    <name type="scientific">Thrips palmi</name>
    <name type="common">Melon thrips</name>
    <dbReference type="NCBI Taxonomy" id="161013"/>
    <lineage>
        <taxon>Eukaryota</taxon>
        <taxon>Metazoa</taxon>
        <taxon>Ecdysozoa</taxon>
        <taxon>Arthropoda</taxon>
        <taxon>Hexapoda</taxon>
        <taxon>Insecta</taxon>
        <taxon>Pterygota</taxon>
        <taxon>Neoptera</taxon>
        <taxon>Paraneoptera</taxon>
        <taxon>Thysanoptera</taxon>
        <taxon>Terebrantia</taxon>
        <taxon>Thripoidea</taxon>
        <taxon>Thripidae</taxon>
        <taxon>Thrips</taxon>
    </lineage>
</organism>
<dbReference type="InterPro" id="IPR011009">
    <property type="entry name" value="Kinase-like_dom_sf"/>
</dbReference>
<dbReference type="InterPro" id="IPR015897">
    <property type="entry name" value="CHK_kinase-like"/>
</dbReference>
<dbReference type="SUPFAM" id="SSF56112">
    <property type="entry name" value="Protein kinase-like (PK-like)"/>
    <property type="match status" value="1"/>
</dbReference>
<dbReference type="GeneID" id="117644103"/>
<dbReference type="Pfam" id="PF02958">
    <property type="entry name" value="EcKL"/>
    <property type="match status" value="1"/>
</dbReference>
<proteinExistence type="predicted"/>
<dbReference type="Gene3D" id="3.90.1200.10">
    <property type="match status" value="1"/>
</dbReference>
<accession>A0A6P8YY75</accession>
<dbReference type="SMART" id="SM00587">
    <property type="entry name" value="CHK"/>
    <property type="match status" value="1"/>
</dbReference>
<dbReference type="InParanoid" id="A0A6P8YY75"/>
<protein>
    <submittedName>
        <fullName evidence="3">Uncharacterized protein LOC117644103 isoform X1</fullName>
    </submittedName>
</protein>
<dbReference type="Proteomes" id="UP000515158">
    <property type="component" value="Unplaced"/>
</dbReference>
<evidence type="ECO:0000259" key="1">
    <source>
        <dbReference type="SMART" id="SM00587"/>
    </source>
</evidence>
<gene>
    <name evidence="3" type="primary">LOC117644103</name>
</gene>
<evidence type="ECO:0000313" key="3">
    <source>
        <dbReference type="RefSeq" id="XP_034239212.1"/>
    </source>
</evidence>
<name>A0A6P8YY75_THRPL</name>
<dbReference type="PANTHER" id="PTHR11012">
    <property type="entry name" value="PROTEIN KINASE-LIKE DOMAIN-CONTAINING"/>
    <property type="match status" value="1"/>
</dbReference>
<dbReference type="InterPro" id="IPR004119">
    <property type="entry name" value="EcKL"/>
</dbReference>
<dbReference type="OrthoDB" id="190089at2759"/>
<dbReference type="RefSeq" id="XP_034239212.1">
    <property type="nucleotide sequence ID" value="XM_034383321.1"/>
</dbReference>
<dbReference type="AlphaFoldDB" id="A0A6P8YY75"/>
<reference evidence="3" key="1">
    <citation type="submission" date="2025-08" db="UniProtKB">
        <authorList>
            <consortium name="RefSeq"/>
        </authorList>
    </citation>
    <scope>IDENTIFICATION</scope>
    <source>
        <tissue evidence="3">Total insect</tissue>
    </source>
</reference>
<evidence type="ECO:0000313" key="2">
    <source>
        <dbReference type="Proteomes" id="UP000515158"/>
    </source>
</evidence>
<feature type="domain" description="CHK kinase-like" evidence="1">
    <location>
        <begin position="206"/>
        <end position="415"/>
    </location>
</feature>